<sequence>MHLLWLYTVHHLLRMGCLAMDGGSPVLREIENSVWEPAPKNSGAVKAITTTYQTSRYESTQISTSQLSAITPTIPSTRFLSYPTSAITSSSSSERPANDSPREDSEPQYSEKFIVPLCRDNRTNARYLEYMECVSYNSVMAVHCSQMNRTRGACMPIMESAIYLDKNENFRLETQFSKQQYRYFNIFVACCTKVLTRFDLRMDEFSIIIHEVVPHYIIHFKPAIDLCLPLFQNYGQCSNRSGIEQCTDNTINVTFVGCQLSSLQRNFFEAFLVQAVYTDSLKAIGDLCDDKAREKIGKSFGSFLVPLCADNKTYNTYNDHKTCVSFDSAAGVACHLGHFSHQWCMPFMLDGSYLNNHVIMIYDEMLLTLTYRYYNFFLACGLHSLHTFDMGFSDFSAKYIHNGVSHYVIHNNTVIDACLPLFQYYGHCKNLNQMTHCTDGNINVTLVNCKLPMANREYFEQFLTQMIHVGNTLGIRALCEGHIEVEEEKYFEIFLIPNCTSNSRYIIGSSYKSCDESNSPTLVTCSSENLNQYRCLQYTYNYTSKDHDIIVNDEAELMKIPFRYLKFLTACTKNLALHHNIDADELKFGQNNDEVKYIVTVHKMVKEVCAPLFQYYGQCIYGSNFTSCTDGNVTVLFTECNLPAVKTVHFQVWLLEALMNDDIYVFDVLCKGETDMVTRRIGNVSALLIAYQDQAPAYILNDFTTSNYYWPCCYNKYAVIWDHIPEA</sequence>
<proteinExistence type="predicted"/>
<feature type="non-terminal residue" evidence="3">
    <location>
        <position position="727"/>
    </location>
</feature>
<comment type="caution">
    <text evidence="3">The sequence shown here is derived from an EMBL/GenBank/DDBJ whole genome shotgun (WGS) entry which is preliminary data.</text>
</comment>
<accession>A0AAN9A425</accession>
<dbReference type="EMBL" id="JAXCGZ010006283">
    <property type="protein sequence ID" value="KAK7079896.1"/>
    <property type="molecule type" value="Genomic_DNA"/>
</dbReference>
<reference evidence="3 4" key="1">
    <citation type="submission" date="2023-11" db="EMBL/GenBank/DDBJ databases">
        <title>Halocaridina rubra genome assembly.</title>
        <authorList>
            <person name="Smith C."/>
        </authorList>
    </citation>
    <scope>NUCLEOTIDE SEQUENCE [LARGE SCALE GENOMIC DNA]</scope>
    <source>
        <strain evidence="3">EP-1</strain>
        <tissue evidence="3">Whole</tissue>
    </source>
</reference>
<dbReference type="Proteomes" id="UP001381693">
    <property type="component" value="Unassembled WGS sequence"/>
</dbReference>
<feature type="region of interest" description="Disordered" evidence="1">
    <location>
        <begin position="85"/>
        <end position="108"/>
    </location>
</feature>
<evidence type="ECO:0000256" key="2">
    <source>
        <dbReference type="SAM" id="SignalP"/>
    </source>
</evidence>
<dbReference type="AlphaFoldDB" id="A0AAN9A425"/>
<keyword evidence="4" id="KW-1185">Reference proteome</keyword>
<feature type="compositionally biased region" description="Basic and acidic residues" evidence="1">
    <location>
        <begin position="96"/>
        <end position="105"/>
    </location>
</feature>
<organism evidence="3 4">
    <name type="scientific">Halocaridina rubra</name>
    <name type="common">Hawaiian red shrimp</name>
    <dbReference type="NCBI Taxonomy" id="373956"/>
    <lineage>
        <taxon>Eukaryota</taxon>
        <taxon>Metazoa</taxon>
        <taxon>Ecdysozoa</taxon>
        <taxon>Arthropoda</taxon>
        <taxon>Crustacea</taxon>
        <taxon>Multicrustacea</taxon>
        <taxon>Malacostraca</taxon>
        <taxon>Eumalacostraca</taxon>
        <taxon>Eucarida</taxon>
        <taxon>Decapoda</taxon>
        <taxon>Pleocyemata</taxon>
        <taxon>Caridea</taxon>
        <taxon>Atyoidea</taxon>
        <taxon>Atyidae</taxon>
        <taxon>Halocaridina</taxon>
    </lineage>
</organism>
<feature type="chain" id="PRO_5042929364" evidence="2">
    <location>
        <begin position="20"/>
        <end position="727"/>
    </location>
</feature>
<evidence type="ECO:0000256" key="1">
    <source>
        <dbReference type="SAM" id="MobiDB-lite"/>
    </source>
</evidence>
<name>A0AAN9A425_HALRR</name>
<feature type="signal peptide" evidence="2">
    <location>
        <begin position="1"/>
        <end position="19"/>
    </location>
</feature>
<gene>
    <name evidence="3" type="ORF">SK128_020187</name>
</gene>
<evidence type="ECO:0000313" key="4">
    <source>
        <dbReference type="Proteomes" id="UP001381693"/>
    </source>
</evidence>
<protein>
    <submittedName>
        <fullName evidence="3">Uncharacterized protein</fullName>
    </submittedName>
</protein>
<evidence type="ECO:0000313" key="3">
    <source>
        <dbReference type="EMBL" id="KAK7079896.1"/>
    </source>
</evidence>
<keyword evidence="2" id="KW-0732">Signal</keyword>